<gene>
    <name evidence="2" type="ORF">BLA6863_02701</name>
</gene>
<keyword evidence="1" id="KW-0472">Membrane</keyword>
<evidence type="ECO:0000256" key="1">
    <source>
        <dbReference type="SAM" id="Phobius"/>
    </source>
</evidence>
<sequence>MPTLTIEPLEPDEWARLRGTRGGGLFLLALAFAFPAIPVGCAFLTHPMPYPLMTLAGIALIIATACLIVYLIYRWGEHKVSLDLKANRKLVLDTTIARLDERYFRGISSYYLNVADDGPDVPRRRFQIDKADYEQLRNGEHIRIAFVPISGRVLEIESAAGRHLI</sequence>
<feature type="transmembrane region" description="Helical" evidence="1">
    <location>
        <begin position="25"/>
        <end position="46"/>
    </location>
</feature>
<organism evidence="2 3">
    <name type="scientific">Burkholderia lata (strain ATCC 17760 / DSM 23089 / LMG 22485 / NCIMB 9086 / R18194 / 383)</name>
    <dbReference type="NCBI Taxonomy" id="482957"/>
    <lineage>
        <taxon>Bacteria</taxon>
        <taxon>Pseudomonadati</taxon>
        <taxon>Pseudomonadota</taxon>
        <taxon>Betaproteobacteria</taxon>
        <taxon>Burkholderiales</taxon>
        <taxon>Burkholderiaceae</taxon>
        <taxon>Burkholderia</taxon>
        <taxon>Burkholderia cepacia complex</taxon>
    </lineage>
</organism>
<reference evidence="2 3" key="1">
    <citation type="submission" date="2019-09" db="EMBL/GenBank/DDBJ databases">
        <authorList>
            <person name="Depoorter E."/>
        </authorList>
    </citation>
    <scope>NUCLEOTIDE SEQUENCE [LARGE SCALE GENOMIC DNA]</scope>
    <source>
        <strain evidence="2">LMG 6863</strain>
    </source>
</reference>
<accession>A0A6P2KNF7</accession>
<protein>
    <submittedName>
        <fullName evidence="2">Uncharacterized protein</fullName>
    </submittedName>
</protein>
<dbReference type="RefSeq" id="WP_174940413.1">
    <property type="nucleotide sequence ID" value="NZ_CABVPY010000014.1"/>
</dbReference>
<name>A0A6P2KNF7_BURL3</name>
<evidence type="ECO:0000313" key="2">
    <source>
        <dbReference type="EMBL" id="VWB58377.1"/>
    </source>
</evidence>
<dbReference type="EMBL" id="CABVPY010000014">
    <property type="protein sequence ID" value="VWB58377.1"/>
    <property type="molecule type" value="Genomic_DNA"/>
</dbReference>
<dbReference type="AlphaFoldDB" id="A0A6P2KNF7"/>
<keyword evidence="1" id="KW-0812">Transmembrane</keyword>
<keyword evidence="1" id="KW-1133">Transmembrane helix</keyword>
<evidence type="ECO:0000313" key="3">
    <source>
        <dbReference type="Proteomes" id="UP000494170"/>
    </source>
</evidence>
<proteinExistence type="predicted"/>
<dbReference type="Proteomes" id="UP000494170">
    <property type="component" value="Unassembled WGS sequence"/>
</dbReference>
<feature type="transmembrane region" description="Helical" evidence="1">
    <location>
        <begin position="52"/>
        <end position="73"/>
    </location>
</feature>